<dbReference type="GO" id="GO:0019877">
    <property type="term" value="P:diaminopimelate biosynthetic process"/>
    <property type="evidence" value="ECO:0007669"/>
    <property type="project" value="UniProtKB-UniRule"/>
</dbReference>
<feature type="binding site" evidence="13">
    <location>
        <position position="180"/>
    </location>
    <ligand>
        <name>substrate</name>
    </ligand>
</feature>
<comment type="function">
    <text evidence="12">Catalyzes the reversible NADPH-dependent reductive amination of L-2-amino-6-oxopimelate, the acyclic form of L-tetrahydrodipicolinate, to generate the meso compound, D,L-2,6-diaminopimelate.</text>
</comment>
<evidence type="ECO:0000256" key="4">
    <source>
        <dbReference type="ARBA" id="ARBA00012080"/>
    </source>
</evidence>
<evidence type="ECO:0000259" key="14">
    <source>
        <dbReference type="Pfam" id="PF01408"/>
    </source>
</evidence>
<dbReference type="AlphaFoldDB" id="A0A0U9HF44"/>
<dbReference type="GO" id="GO:0000166">
    <property type="term" value="F:nucleotide binding"/>
    <property type="evidence" value="ECO:0007669"/>
    <property type="project" value="UniProtKB-KW"/>
</dbReference>
<protein>
    <recommendedName>
        <fullName evidence="5 12">Meso-diaminopimelate D-dehydrogenase</fullName>
        <shortName evidence="12">DAPDH</shortName>
        <shortName evidence="12">Meso-DAP dehydrogenase</shortName>
        <ecNumber evidence="4 12">1.4.1.16</ecNumber>
    </recommendedName>
</protein>
<sequence length="308" mass="33435">MTTDVSAKKIRVAIVGFGNVGREVLPAVEESPDMEVAGIVLRNPKKVDSVKKLVGEVPVVTDVAELGKVDAAILSIPSRSVPEVAPMYLKQGINTIDSFDIHGDSIIELRRNLDSLAKANNAVSIISCGWDPGSDSIVRTLMEVIAPRGITYTDFGPGMSMGHTVVAKSIEGVEDALSMTIPEGTGIHRRMVYVKIKDGYDFEKISQAIKNDPYFIHDETHVYKVDDVKSLIDKGHGVHMERKGVSGVTSNQRIEFSMSICNPAATGQIMAAAARASLKQKPGCYSTLEIPIIDFLYGDKESLLHRLI</sequence>
<evidence type="ECO:0000256" key="12">
    <source>
        <dbReference type="PIRNR" id="PIRNR025648"/>
    </source>
</evidence>
<dbReference type="InterPro" id="IPR010190">
    <property type="entry name" value="Diaminopimelate_DH_Ddh"/>
</dbReference>
<feature type="binding site" evidence="13">
    <location>
        <begin position="98"/>
        <end position="100"/>
    </location>
    <ligand>
        <name>NADP(+)</name>
        <dbReference type="ChEBI" id="CHEBI:58349"/>
    </ligand>
</feature>
<dbReference type="SUPFAM" id="SSF51735">
    <property type="entry name" value="NAD(P)-binding Rossmann-fold domains"/>
    <property type="match status" value="1"/>
</dbReference>
<comment type="subunit">
    <text evidence="3 12">Homodimer.</text>
</comment>
<dbReference type="CDD" id="cd02270">
    <property type="entry name" value="meso-DAPDH_N"/>
    <property type="match status" value="1"/>
</dbReference>
<keyword evidence="9 12" id="KW-0560">Oxidoreductase</keyword>
<dbReference type="STRING" id="224999.GCA_001485475_01450"/>
<evidence type="ECO:0000256" key="7">
    <source>
        <dbReference type="ARBA" id="ARBA00022857"/>
    </source>
</evidence>
<evidence type="ECO:0000256" key="2">
    <source>
        <dbReference type="ARBA" id="ARBA00007442"/>
    </source>
</evidence>
<evidence type="ECO:0000256" key="1">
    <source>
        <dbReference type="ARBA" id="ARBA00004896"/>
    </source>
</evidence>
<dbReference type="NCBIfam" id="TIGR01921">
    <property type="entry name" value="DAP-DH"/>
    <property type="match status" value="1"/>
</dbReference>
<dbReference type="InterPro" id="IPR000683">
    <property type="entry name" value="Gfo/Idh/MocA-like_OxRdtase_N"/>
</dbReference>
<dbReference type="InterPro" id="IPR032094">
    <property type="entry name" value="Meso-DAP_DH_C"/>
</dbReference>
<evidence type="ECO:0000256" key="10">
    <source>
        <dbReference type="ARBA" id="ARBA00023154"/>
    </source>
</evidence>
<feature type="domain" description="Gfo/Idh/MocA-like oxidoreductase N-terminal" evidence="14">
    <location>
        <begin position="10"/>
        <end position="95"/>
    </location>
</feature>
<dbReference type="GO" id="GO:0047850">
    <property type="term" value="F:diaminopimelate dehydrogenase activity"/>
    <property type="evidence" value="ECO:0007669"/>
    <property type="project" value="UniProtKB-UniRule"/>
</dbReference>
<feature type="binding site" evidence="13">
    <location>
        <position position="190"/>
    </location>
    <ligand>
        <name>substrate</name>
    </ligand>
</feature>
<feature type="binding site" evidence="13">
    <location>
        <position position="236"/>
    </location>
    <ligand>
        <name>substrate</name>
    </ligand>
</feature>
<dbReference type="EC" id="1.4.1.16" evidence="4 12"/>
<feature type="binding site" evidence="13">
    <location>
        <position position="262"/>
    </location>
    <ligand>
        <name>substrate</name>
    </ligand>
</feature>
<keyword evidence="10 12" id="KW-0457">Lysine biosynthesis</keyword>
<evidence type="ECO:0000256" key="5">
    <source>
        <dbReference type="ARBA" id="ARBA00021654"/>
    </source>
</evidence>
<dbReference type="OrthoDB" id="9779394at2"/>
<dbReference type="SUPFAM" id="SSF55347">
    <property type="entry name" value="Glyceraldehyde-3-phosphate dehydrogenase-like, C-terminal domain"/>
    <property type="match status" value="1"/>
</dbReference>
<dbReference type="PIRSF" id="PIRSF025648">
    <property type="entry name" value="DDH"/>
    <property type="match status" value="1"/>
</dbReference>
<dbReference type="PANTHER" id="PTHR31873">
    <property type="entry name" value="L-ASPARTATE DEHYDROGENASE-RELATED"/>
    <property type="match status" value="1"/>
</dbReference>
<dbReference type="GO" id="GO:0009089">
    <property type="term" value="P:lysine biosynthetic process via diaminopimelate"/>
    <property type="evidence" value="ECO:0007669"/>
    <property type="project" value="UniProtKB-UniRule"/>
</dbReference>
<comment type="catalytic activity">
    <reaction evidence="11 12">
        <text>meso-2,6-diaminopimelate + NADP(+) + H2O = (S)-2-amino-6-oxoheptanedioate + NH4(+) + NADPH + H(+)</text>
        <dbReference type="Rhea" id="RHEA:13561"/>
        <dbReference type="ChEBI" id="CHEBI:15377"/>
        <dbReference type="ChEBI" id="CHEBI:15378"/>
        <dbReference type="ChEBI" id="CHEBI:28938"/>
        <dbReference type="ChEBI" id="CHEBI:57783"/>
        <dbReference type="ChEBI" id="CHEBI:57791"/>
        <dbReference type="ChEBI" id="CHEBI:58349"/>
        <dbReference type="ChEBI" id="CHEBI:58556"/>
        <dbReference type="EC" id="1.4.1.16"/>
    </reaction>
</comment>
<dbReference type="InterPro" id="IPR036291">
    <property type="entry name" value="NAD(P)-bd_dom_sf"/>
</dbReference>
<organism evidence="16">
    <name type="scientific">Tepidanaerobacter syntrophicus</name>
    <dbReference type="NCBI Taxonomy" id="224999"/>
    <lineage>
        <taxon>Bacteria</taxon>
        <taxon>Bacillati</taxon>
        <taxon>Bacillota</taxon>
        <taxon>Clostridia</taxon>
        <taxon>Thermosediminibacterales</taxon>
        <taxon>Tepidanaerobacteraceae</taxon>
        <taxon>Tepidanaerobacter</taxon>
    </lineage>
</organism>
<reference evidence="16" key="1">
    <citation type="journal article" date="2016" name="Genome Announc.">
        <title>Draft Genome Sequence of the Syntrophic Lactate-Degrading Bacterium Tepidanaerobacter syntrophicus JLT.</title>
        <authorList>
            <person name="Matsuura N."/>
            <person name="Ohashi A."/>
            <person name="Tourlousse D.M."/>
            <person name="Sekiguchi Y."/>
        </authorList>
    </citation>
    <scope>NUCLEOTIDE SEQUENCE [LARGE SCALE GENOMIC DNA]</scope>
    <source>
        <strain evidence="16">JL</strain>
    </source>
</reference>
<dbReference type="Pfam" id="PF16654">
    <property type="entry name" value="DAPDH_C"/>
    <property type="match status" value="1"/>
</dbReference>
<keyword evidence="13" id="KW-0547">Nucleotide-binding</keyword>
<feature type="domain" description="Meso-diaminopimelate D-dehydrogenase C-terminal" evidence="15">
    <location>
        <begin position="129"/>
        <end position="184"/>
    </location>
</feature>
<keyword evidence="8 12" id="KW-0220">Diaminopimelate biosynthesis</keyword>
<evidence type="ECO:0000259" key="15">
    <source>
        <dbReference type="Pfam" id="PF16654"/>
    </source>
</evidence>
<evidence type="ECO:0000313" key="17">
    <source>
        <dbReference type="Proteomes" id="UP000062160"/>
    </source>
</evidence>
<dbReference type="RefSeq" id="WP_059032815.1">
    <property type="nucleotide sequence ID" value="NZ_BSDN01000011.1"/>
</dbReference>
<evidence type="ECO:0000256" key="11">
    <source>
        <dbReference type="ARBA" id="ARBA00052023"/>
    </source>
</evidence>
<dbReference type="UniPathway" id="UPA00034">
    <property type="reaction ID" value="UER00026"/>
</dbReference>
<proteinExistence type="inferred from homology"/>
<evidence type="ECO:0000256" key="9">
    <source>
        <dbReference type="ARBA" id="ARBA00023002"/>
    </source>
</evidence>
<keyword evidence="17" id="KW-1185">Reference proteome</keyword>
<keyword evidence="6 12" id="KW-0028">Amino-acid biosynthesis</keyword>
<evidence type="ECO:0000256" key="13">
    <source>
        <dbReference type="PIRSR" id="PIRSR025648-1"/>
    </source>
</evidence>
<name>A0A0U9HF44_9FIRM</name>
<keyword evidence="7 12" id="KW-0521">NADP</keyword>
<comment type="pathway">
    <text evidence="1 12">Amino-acid biosynthesis; L-lysine biosynthesis via DAP pathway; DL-2,6-diaminopimelate from (S)-tetrahydrodipicolinate: step 1/1.</text>
</comment>
<comment type="similarity">
    <text evidence="2 12">Belongs to the diaminopimelate dehydrogenase family.</text>
</comment>
<evidence type="ECO:0000256" key="8">
    <source>
        <dbReference type="ARBA" id="ARBA00022915"/>
    </source>
</evidence>
<dbReference type="Pfam" id="PF01408">
    <property type="entry name" value="GFO_IDH_MocA"/>
    <property type="match status" value="1"/>
</dbReference>
<gene>
    <name evidence="16" type="ORF">TSYNT_7458</name>
</gene>
<dbReference type="EMBL" id="DF977001">
    <property type="protein sequence ID" value="GAQ25433.1"/>
    <property type="molecule type" value="Genomic_DNA"/>
</dbReference>
<dbReference type="Gene3D" id="3.40.50.720">
    <property type="entry name" value="NAD(P)-binding Rossmann-like Domain"/>
    <property type="match status" value="1"/>
</dbReference>
<dbReference type="Gene3D" id="3.30.360.10">
    <property type="entry name" value="Dihydrodipicolinate Reductase, domain 2"/>
    <property type="match status" value="1"/>
</dbReference>
<evidence type="ECO:0000313" key="16">
    <source>
        <dbReference type="EMBL" id="GAQ25433.1"/>
    </source>
</evidence>
<dbReference type="PANTHER" id="PTHR31873:SF6">
    <property type="entry name" value="ASPARTATE DEHYDROGENASE DOMAIN-CONTAINING PROTEIN"/>
    <property type="match status" value="1"/>
</dbReference>
<dbReference type="Proteomes" id="UP000062160">
    <property type="component" value="Unassembled WGS sequence"/>
</dbReference>
<evidence type="ECO:0000256" key="3">
    <source>
        <dbReference type="ARBA" id="ARBA00011738"/>
    </source>
</evidence>
<accession>A0A0U9HF44</accession>
<evidence type="ECO:0000256" key="6">
    <source>
        <dbReference type="ARBA" id="ARBA00022605"/>
    </source>
</evidence>